<dbReference type="AlphaFoldDB" id="A0A1M5QRS4"/>
<evidence type="ECO:0008006" key="4">
    <source>
        <dbReference type="Google" id="ProtNLM"/>
    </source>
</evidence>
<dbReference type="RefSeq" id="WP_072898261.1">
    <property type="nucleotide sequence ID" value="NZ_FQWZ01000006.1"/>
</dbReference>
<keyword evidence="3" id="KW-1185">Reference proteome</keyword>
<dbReference type="EMBL" id="FQWZ01000006">
    <property type="protein sequence ID" value="SHH16845.1"/>
    <property type="molecule type" value="Genomic_DNA"/>
</dbReference>
<protein>
    <recommendedName>
        <fullName evidence="4">Lipoprotein</fullName>
    </recommendedName>
</protein>
<dbReference type="NCBIfam" id="NF047637">
    <property type="entry name" value="lipo_CC0125"/>
    <property type="match status" value="1"/>
</dbReference>
<dbReference type="STRING" id="490188.SAMN04488068_2794"/>
<accession>A0A1M5QRS4</accession>
<proteinExistence type="predicted"/>
<evidence type="ECO:0000256" key="1">
    <source>
        <dbReference type="SAM" id="SignalP"/>
    </source>
</evidence>
<dbReference type="Proteomes" id="UP000199758">
    <property type="component" value="Unassembled WGS sequence"/>
</dbReference>
<reference evidence="2 3" key="1">
    <citation type="submission" date="2016-11" db="EMBL/GenBank/DDBJ databases">
        <authorList>
            <person name="Jaros S."/>
            <person name="Januszkiewicz K."/>
            <person name="Wedrychowicz H."/>
        </authorList>
    </citation>
    <scope>NUCLEOTIDE SEQUENCE [LARGE SCALE GENOMIC DNA]</scope>
    <source>
        <strain evidence="2 3">CGMCC 1.7049</strain>
    </source>
</reference>
<gene>
    <name evidence="2" type="ORF">SAMN04488068_2794</name>
</gene>
<keyword evidence="1" id="KW-0732">Signal</keyword>
<sequence length="183" mass="19406">MQLLTFTLPALRRALGAAGLAAACLWLGGCATATPYQSLRDGEGYAEQRLESNRYRVSYRGNGATPRETVENYLMYRAAEVTLNNGYDWFLIADRQTRADPARSGNGVSSGVGIGVGGGSGGFGTGVSIGLGTLLGGNRDAAYDAQADILVFKNPKPADKLNGFDAREVRNNLESTIQRPAAR</sequence>
<evidence type="ECO:0000313" key="2">
    <source>
        <dbReference type="EMBL" id="SHH16845.1"/>
    </source>
</evidence>
<feature type="chain" id="PRO_5012635468" description="Lipoprotein" evidence="1">
    <location>
        <begin position="34"/>
        <end position="183"/>
    </location>
</feature>
<name>A0A1M5QRS4_9GAMM</name>
<evidence type="ECO:0000313" key="3">
    <source>
        <dbReference type="Proteomes" id="UP000199758"/>
    </source>
</evidence>
<organism evidence="2 3">
    <name type="scientific">Hydrocarboniphaga daqingensis</name>
    <dbReference type="NCBI Taxonomy" id="490188"/>
    <lineage>
        <taxon>Bacteria</taxon>
        <taxon>Pseudomonadati</taxon>
        <taxon>Pseudomonadota</taxon>
        <taxon>Gammaproteobacteria</taxon>
        <taxon>Nevskiales</taxon>
        <taxon>Nevskiaceae</taxon>
        <taxon>Hydrocarboniphaga</taxon>
    </lineage>
</organism>
<feature type="signal peptide" evidence="1">
    <location>
        <begin position="1"/>
        <end position="33"/>
    </location>
</feature>